<organism evidence="3">
    <name type="scientific">Schistocephalus solidus</name>
    <name type="common">Tapeworm</name>
    <dbReference type="NCBI Taxonomy" id="70667"/>
    <lineage>
        <taxon>Eukaryota</taxon>
        <taxon>Metazoa</taxon>
        <taxon>Spiralia</taxon>
        <taxon>Lophotrochozoa</taxon>
        <taxon>Platyhelminthes</taxon>
        <taxon>Cestoda</taxon>
        <taxon>Eucestoda</taxon>
        <taxon>Diphyllobothriidea</taxon>
        <taxon>Diphyllobothriidae</taxon>
        <taxon>Schistocephalus</taxon>
    </lineage>
</organism>
<keyword evidence="1" id="KW-0732">Signal</keyword>
<gene>
    <name evidence="3" type="ORF">TR155805</name>
</gene>
<feature type="domain" description="DUF5727" evidence="2">
    <location>
        <begin position="59"/>
        <end position="240"/>
    </location>
</feature>
<dbReference type="Pfam" id="PF18997">
    <property type="entry name" value="DUF5727"/>
    <property type="match status" value="1"/>
</dbReference>
<evidence type="ECO:0000256" key="1">
    <source>
        <dbReference type="SAM" id="SignalP"/>
    </source>
</evidence>
<evidence type="ECO:0000259" key="2">
    <source>
        <dbReference type="Pfam" id="PF18997"/>
    </source>
</evidence>
<feature type="signal peptide" evidence="1">
    <location>
        <begin position="1"/>
        <end position="21"/>
    </location>
</feature>
<sequence length="271" mass="30909">FDHSQIMWWISLLLPFFHVTCKETPVSWGSSVVTATQGKSPLLRYESRSKPSLSLDGNKVNIINETCYVNEIEVGRPCSFTEISFGFATKIQISSVNDHKALIVGEYSTYFAPDCVFPKQSEAYPLPEASLPLSRFMKGFNEVNITFAASINFDGFHLILKESSNIICEWSNQGLFQGDEQFCRLIFRNNNSEAWFYGVFNKENNERNNYEWWNENDQLTSVSVDWMQTGNAPEDEICARNAPKDNICLNHAPYNSGTSALMLLLLLRQFC</sequence>
<accession>A0A0X3NG17</accession>
<feature type="non-terminal residue" evidence="3">
    <location>
        <position position="1"/>
    </location>
</feature>
<protein>
    <recommendedName>
        <fullName evidence="2">DUF5727 domain-containing protein</fullName>
    </recommendedName>
</protein>
<dbReference type="InterPro" id="IPR043785">
    <property type="entry name" value="DUF5727"/>
</dbReference>
<reference evidence="3" key="1">
    <citation type="submission" date="2016-01" db="EMBL/GenBank/DDBJ databases">
        <title>Reference transcriptome for the parasite Schistocephalus solidus: insights into the molecular evolution of parasitism.</title>
        <authorList>
            <person name="Hebert F.O."/>
            <person name="Grambauer S."/>
            <person name="Barber I."/>
            <person name="Landry C.R."/>
            <person name="Aubin-Horth N."/>
        </authorList>
    </citation>
    <scope>NUCLEOTIDE SEQUENCE</scope>
</reference>
<name>A0A0X3NG17_SCHSO</name>
<dbReference type="EMBL" id="GEEE01024301">
    <property type="protein sequence ID" value="JAP38924.1"/>
    <property type="molecule type" value="Transcribed_RNA"/>
</dbReference>
<evidence type="ECO:0000313" key="3">
    <source>
        <dbReference type="EMBL" id="JAP38924.1"/>
    </source>
</evidence>
<dbReference type="AlphaFoldDB" id="A0A0X3NG17"/>
<feature type="chain" id="PRO_5007050590" description="DUF5727 domain-containing protein" evidence="1">
    <location>
        <begin position="22"/>
        <end position="271"/>
    </location>
</feature>
<proteinExistence type="predicted"/>